<comment type="caution">
    <text evidence="2">The sequence shown here is derived from an EMBL/GenBank/DDBJ whole genome shotgun (WGS) entry which is preliminary data.</text>
</comment>
<gene>
    <name evidence="2" type="ORF">C2G38_2176173</name>
</gene>
<reference evidence="2 3" key="1">
    <citation type="submission" date="2018-06" db="EMBL/GenBank/DDBJ databases">
        <title>Comparative genomics reveals the genomic features of Rhizophagus irregularis, R. cerebriforme, R. diaphanum and Gigaspora rosea, and their symbiotic lifestyle signature.</title>
        <authorList>
            <person name="Morin E."/>
            <person name="San Clemente H."/>
            <person name="Chen E.C.H."/>
            <person name="De La Providencia I."/>
            <person name="Hainaut M."/>
            <person name="Kuo A."/>
            <person name="Kohler A."/>
            <person name="Murat C."/>
            <person name="Tang N."/>
            <person name="Roy S."/>
            <person name="Loubradou J."/>
            <person name="Henrissat B."/>
            <person name="Grigoriev I.V."/>
            <person name="Corradi N."/>
            <person name="Roux C."/>
            <person name="Martin F.M."/>
        </authorList>
    </citation>
    <scope>NUCLEOTIDE SEQUENCE [LARGE SCALE GENOMIC DNA]</scope>
    <source>
        <strain evidence="2 3">DAOM 194757</strain>
    </source>
</reference>
<dbReference type="AlphaFoldDB" id="A0A397VIC7"/>
<dbReference type="EMBL" id="QKWP01000352">
    <property type="protein sequence ID" value="RIB21588.1"/>
    <property type="molecule type" value="Genomic_DNA"/>
</dbReference>
<feature type="transmembrane region" description="Helical" evidence="1">
    <location>
        <begin position="35"/>
        <end position="53"/>
    </location>
</feature>
<name>A0A397VIC7_9GLOM</name>
<proteinExistence type="predicted"/>
<keyword evidence="1" id="KW-1133">Transmembrane helix</keyword>
<evidence type="ECO:0000313" key="2">
    <source>
        <dbReference type="EMBL" id="RIB21588.1"/>
    </source>
</evidence>
<keyword evidence="1" id="KW-0472">Membrane</keyword>
<protein>
    <submittedName>
        <fullName evidence="2">Uncharacterized protein</fullName>
    </submittedName>
</protein>
<evidence type="ECO:0000313" key="3">
    <source>
        <dbReference type="Proteomes" id="UP000266673"/>
    </source>
</evidence>
<accession>A0A397VIC7</accession>
<sequence>MSLVGLSCWACGIASWFFGRLVASFLASSEPFRHWAWYSVVSRSIIVGLGFIIKSIKIARALDLRHLTTLYL</sequence>
<evidence type="ECO:0000256" key="1">
    <source>
        <dbReference type="SAM" id="Phobius"/>
    </source>
</evidence>
<keyword evidence="1" id="KW-0812">Transmembrane</keyword>
<organism evidence="2 3">
    <name type="scientific">Gigaspora rosea</name>
    <dbReference type="NCBI Taxonomy" id="44941"/>
    <lineage>
        <taxon>Eukaryota</taxon>
        <taxon>Fungi</taxon>
        <taxon>Fungi incertae sedis</taxon>
        <taxon>Mucoromycota</taxon>
        <taxon>Glomeromycotina</taxon>
        <taxon>Glomeromycetes</taxon>
        <taxon>Diversisporales</taxon>
        <taxon>Gigasporaceae</taxon>
        <taxon>Gigaspora</taxon>
    </lineage>
</organism>
<dbReference type="Proteomes" id="UP000266673">
    <property type="component" value="Unassembled WGS sequence"/>
</dbReference>
<keyword evidence="3" id="KW-1185">Reference proteome</keyword>